<feature type="coiled-coil region" evidence="1">
    <location>
        <begin position="3"/>
        <end position="33"/>
    </location>
</feature>
<keyword evidence="1" id="KW-0175">Coiled coil</keyword>
<evidence type="ECO:0000313" key="3">
    <source>
        <dbReference type="EMBL" id="VDG28941.1"/>
    </source>
</evidence>
<evidence type="ECO:0000313" key="4">
    <source>
        <dbReference type="Proteomes" id="UP000289996"/>
    </source>
</evidence>
<protein>
    <submittedName>
        <fullName evidence="3">Uncharacterized protein</fullName>
    </submittedName>
</protein>
<dbReference type="OrthoDB" id="2339994at2"/>
<feature type="compositionally biased region" description="Low complexity" evidence="2">
    <location>
        <begin position="80"/>
        <end position="94"/>
    </location>
</feature>
<reference evidence="3 4" key="1">
    <citation type="submission" date="2018-11" db="EMBL/GenBank/DDBJ databases">
        <authorList>
            <person name="Wuyts S."/>
        </authorList>
    </citation>
    <scope>NUCLEOTIDE SEQUENCE [LARGE SCALE GENOMIC DNA]</scope>
    <source>
        <strain evidence="3">Lactobacillus mudanjiangensis AMBF249</strain>
    </source>
</reference>
<gene>
    <name evidence="3" type="ORF">MUDAN_MDHGFNIF_03335</name>
</gene>
<feature type="compositionally biased region" description="Basic and acidic residues" evidence="2">
    <location>
        <begin position="70"/>
        <end position="79"/>
    </location>
</feature>
<dbReference type="Proteomes" id="UP000289996">
    <property type="component" value="Unassembled WGS sequence"/>
</dbReference>
<sequence>MSLSNLEKQQQKLNKLNEKIKNEKEKIDKKLGHEIIKLSNLDYSNLDQNKIKDISKQVADFFNPSSVSDNDEKTSKENDSNSSTNVSDNNNGVS</sequence>
<keyword evidence="4" id="KW-1185">Reference proteome</keyword>
<feature type="region of interest" description="Disordered" evidence="2">
    <location>
        <begin position="62"/>
        <end position="94"/>
    </location>
</feature>
<evidence type="ECO:0000256" key="1">
    <source>
        <dbReference type="SAM" id="Coils"/>
    </source>
</evidence>
<proteinExistence type="predicted"/>
<organism evidence="3 4">
    <name type="scientific">Lactiplantibacillus mudanjiangensis</name>
    <dbReference type="NCBI Taxonomy" id="1296538"/>
    <lineage>
        <taxon>Bacteria</taxon>
        <taxon>Bacillati</taxon>
        <taxon>Bacillota</taxon>
        <taxon>Bacilli</taxon>
        <taxon>Lactobacillales</taxon>
        <taxon>Lactobacillaceae</taxon>
        <taxon>Lactiplantibacillus</taxon>
    </lineage>
</organism>
<dbReference type="RefSeq" id="WP_130851929.1">
    <property type="nucleotide sequence ID" value="NZ_UYIG01000127.1"/>
</dbReference>
<dbReference type="EMBL" id="UYIG01000127">
    <property type="protein sequence ID" value="VDG28941.1"/>
    <property type="molecule type" value="Genomic_DNA"/>
</dbReference>
<evidence type="ECO:0000256" key="2">
    <source>
        <dbReference type="SAM" id="MobiDB-lite"/>
    </source>
</evidence>
<accession>A0A660DYS6</accession>
<dbReference type="AlphaFoldDB" id="A0A660DYS6"/>
<name>A0A660DYS6_9LACO</name>